<dbReference type="RefSeq" id="WP_133699367.1">
    <property type="nucleotide sequence ID" value="NZ_SNXS01000001.1"/>
</dbReference>
<gene>
    <name evidence="1" type="ORF">DES47_101828</name>
</gene>
<keyword evidence="2" id="KW-1185">Reference proteome</keyword>
<proteinExistence type="predicted"/>
<protein>
    <submittedName>
        <fullName evidence="1">Uncharacterized protein</fullName>
    </submittedName>
</protein>
<dbReference type="OrthoDB" id="8687530at2"/>
<comment type="caution">
    <text evidence="1">The sequence shown here is derived from an EMBL/GenBank/DDBJ whole genome shotgun (WGS) entry which is preliminary data.</text>
</comment>
<reference evidence="1 2" key="1">
    <citation type="submission" date="2019-03" db="EMBL/GenBank/DDBJ databases">
        <title>Genomic Encyclopedia of Type Strains, Phase IV (KMG-IV): sequencing the most valuable type-strain genomes for metagenomic binning, comparative biology and taxonomic classification.</title>
        <authorList>
            <person name="Goeker M."/>
        </authorList>
    </citation>
    <scope>NUCLEOTIDE SEQUENCE [LARGE SCALE GENOMIC DNA]</scope>
    <source>
        <strain evidence="1 2">DSM 16998</strain>
    </source>
</reference>
<sequence>MSTAHIFAARHVEVRFQACAGPGSFVFPCDELGHVDLDALPVQDRNDYLFVRAMVGRNFFPPALCCPLA</sequence>
<dbReference type="AlphaFoldDB" id="A0A4R6QUR8"/>
<evidence type="ECO:0000313" key="2">
    <source>
        <dbReference type="Proteomes" id="UP000295361"/>
    </source>
</evidence>
<dbReference type="EMBL" id="SNXS01000001">
    <property type="protein sequence ID" value="TDP74762.1"/>
    <property type="molecule type" value="Genomic_DNA"/>
</dbReference>
<dbReference type="Proteomes" id="UP000295361">
    <property type="component" value="Unassembled WGS sequence"/>
</dbReference>
<name>A0A4R6QUR8_9BURK</name>
<accession>A0A4R6QUR8</accession>
<evidence type="ECO:0000313" key="1">
    <source>
        <dbReference type="EMBL" id="TDP74762.1"/>
    </source>
</evidence>
<organism evidence="1 2">
    <name type="scientific">Roseateles toxinivorans</name>
    <dbReference type="NCBI Taxonomy" id="270368"/>
    <lineage>
        <taxon>Bacteria</taxon>
        <taxon>Pseudomonadati</taxon>
        <taxon>Pseudomonadota</taxon>
        <taxon>Betaproteobacteria</taxon>
        <taxon>Burkholderiales</taxon>
        <taxon>Sphaerotilaceae</taxon>
        <taxon>Roseateles</taxon>
    </lineage>
</organism>
<dbReference type="InParanoid" id="A0A4R6QUR8"/>